<reference evidence="2" key="2">
    <citation type="submission" date="2010-01" db="EMBL/GenBank/DDBJ databases">
        <title>The complete genome of Conexibacter woesei DSM 14684.</title>
        <authorList>
            <consortium name="US DOE Joint Genome Institute (JGI-PGF)"/>
            <person name="Lucas S."/>
            <person name="Copeland A."/>
            <person name="Lapidus A."/>
            <person name="Glavina del Rio T."/>
            <person name="Dalin E."/>
            <person name="Tice H."/>
            <person name="Bruce D."/>
            <person name="Goodwin L."/>
            <person name="Pitluck S."/>
            <person name="Kyrpides N."/>
            <person name="Mavromatis K."/>
            <person name="Ivanova N."/>
            <person name="Mikhailova N."/>
            <person name="Chertkov O."/>
            <person name="Brettin T."/>
            <person name="Detter J.C."/>
            <person name="Han C."/>
            <person name="Larimer F."/>
            <person name="Land M."/>
            <person name="Hauser L."/>
            <person name="Markowitz V."/>
            <person name="Cheng J.-F."/>
            <person name="Hugenholtz P."/>
            <person name="Woyke T."/>
            <person name="Wu D."/>
            <person name="Pukall R."/>
            <person name="Steenblock K."/>
            <person name="Schneider S."/>
            <person name="Klenk H.-P."/>
            <person name="Eisen J.A."/>
        </authorList>
    </citation>
    <scope>NUCLEOTIDE SEQUENCE [LARGE SCALE GENOMIC DNA]</scope>
    <source>
        <strain evidence="2">DSM 14684 / CIP 108061 / JCM 11494 / NBRC 100937 / ID131577</strain>
    </source>
</reference>
<dbReference type="Proteomes" id="UP000008229">
    <property type="component" value="Chromosome"/>
</dbReference>
<proteinExistence type="predicted"/>
<protein>
    <submittedName>
        <fullName evidence="1">Uncharacterized protein</fullName>
    </submittedName>
</protein>
<reference evidence="1 2" key="1">
    <citation type="journal article" date="2010" name="Stand. Genomic Sci.">
        <title>Complete genome sequence of Conexibacter woesei type strain (ID131577).</title>
        <authorList>
            <person name="Pukall R."/>
            <person name="Lapidus A."/>
            <person name="Glavina Del Rio T."/>
            <person name="Copeland A."/>
            <person name="Tice H."/>
            <person name="Cheng J.-F."/>
            <person name="Lucas S."/>
            <person name="Chen F."/>
            <person name="Nolan M."/>
            <person name="Bruce D."/>
            <person name="Goodwin L."/>
            <person name="Pitluck S."/>
            <person name="Mavromatis K."/>
            <person name="Ivanova N."/>
            <person name="Ovchinnikova G."/>
            <person name="Pati A."/>
            <person name="Chen A."/>
            <person name="Palaniappan K."/>
            <person name="Land M."/>
            <person name="Hauser L."/>
            <person name="Chang Y.-J."/>
            <person name="Jeffries C.D."/>
            <person name="Chain P."/>
            <person name="Meincke L."/>
            <person name="Sims D."/>
            <person name="Brettin T."/>
            <person name="Detter J.C."/>
            <person name="Rohde M."/>
            <person name="Goeker M."/>
            <person name="Bristow J."/>
            <person name="Eisen J.A."/>
            <person name="Markowitz V."/>
            <person name="Kyrpides N.C."/>
            <person name="Klenk H.-P."/>
            <person name="Hugenholtz P."/>
        </authorList>
    </citation>
    <scope>NUCLEOTIDE SEQUENCE [LARGE SCALE GENOMIC DNA]</scope>
    <source>
        <strain evidence="2">DSM 14684 / CIP 108061 / JCM 11494 / NBRC 100937 / ID131577</strain>
    </source>
</reference>
<name>D3F9I7_CONWI</name>
<dbReference type="STRING" id="469383.Cwoe_0721"/>
<dbReference type="KEGG" id="cwo:Cwoe_0721"/>
<accession>D3F9I7</accession>
<keyword evidence="2" id="KW-1185">Reference proteome</keyword>
<dbReference type="HOGENOM" id="CLU_3250037_0_0_11"/>
<evidence type="ECO:0000313" key="2">
    <source>
        <dbReference type="Proteomes" id="UP000008229"/>
    </source>
</evidence>
<dbReference type="AlphaFoldDB" id="D3F9I7"/>
<evidence type="ECO:0000313" key="1">
    <source>
        <dbReference type="EMBL" id="ADB49154.1"/>
    </source>
</evidence>
<dbReference type="EMBL" id="CP001854">
    <property type="protein sequence ID" value="ADB49154.1"/>
    <property type="molecule type" value="Genomic_DNA"/>
</dbReference>
<sequence>MRASIAAKKRTASAMAIKSMPSLWGRPRPGRIKIQTAGIKML</sequence>
<organism evidence="1 2">
    <name type="scientific">Conexibacter woesei (strain DSM 14684 / CCUG 47730 / CIP 108061 / JCM 11494 / NBRC 100937 / ID131577)</name>
    <dbReference type="NCBI Taxonomy" id="469383"/>
    <lineage>
        <taxon>Bacteria</taxon>
        <taxon>Bacillati</taxon>
        <taxon>Actinomycetota</taxon>
        <taxon>Thermoleophilia</taxon>
        <taxon>Solirubrobacterales</taxon>
        <taxon>Conexibacteraceae</taxon>
        <taxon>Conexibacter</taxon>
    </lineage>
</organism>
<gene>
    <name evidence="1" type="ordered locus">Cwoe_0721</name>
</gene>